<keyword evidence="4" id="KW-1185">Reference proteome</keyword>
<comment type="caution">
    <text evidence="3">The sequence shown here is derived from an EMBL/GenBank/DDBJ whole genome shotgun (WGS) entry which is preliminary data.</text>
</comment>
<dbReference type="InterPro" id="IPR001296">
    <property type="entry name" value="Glyco_trans_1"/>
</dbReference>
<evidence type="ECO:0000259" key="2">
    <source>
        <dbReference type="Pfam" id="PF13439"/>
    </source>
</evidence>
<feature type="domain" description="Glycosyltransferase subfamily 4-like N-terminal" evidence="2">
    <location>
        <begin position="17"/>
        <end position="175"/>
    </location>
</feature>
<dbReference type="PANTHER" id="PTHR12526:SF630">
    <property type="entry name" value="GLYCOSYLTRANSFERASE"/>
    <property type="match status" value="1"/>
</dbReference>
<dbReference type="SUPFAM" id="SSF53756">
    <property type="entry name" value="UDP-Glycosyltransferase/glycogen phosphorylase"/>
    <property type="match status" value="1"/>
</dbReference>
<dbReference type="Proteomes" id="UP000596739">
    <property type="component" value="Unassembled WGS sequence"/>
</dbReference>
<reference evidence="4" key="1">
    <citation type="submission" date="2021-01" db="EMBL/GenBank/DDBJ databases">
        <title>Genome public.</title>
        <authorList>
            <person name="Liu C."/>
            <person name="Sun Q."/>
        </authorList>
    </citation>
    <scope>NUCLEOTIDE SEQUENCE [LARGE SCALE GENOMIC DNA]</scope>
    <source>
        <strain evidence="4">YIM B02505</strain>
    </source>
</reference>
<evidence type="ECO:0000313" key="3">
    <source>
        <dbReference type="EMBL" id="MBK1811217.1"/>
    </source>
</evidence>
<dbReference type="PANTHER" id="PTHR12526">
    <property type="entry name" value="GLYCOSYLTRANSFERASE"/>
    <property type="match status" value="1"/>
</dbReference>
<gene>
    <name evidence="3" type="ORF">JHL18_11300</name>
</gene>
<dbReference type="Pfam" id="PF00534">
    <property type="entry name" value="Glycos_transf_1"/>
    <property type="match status" value="1"/>
</dbReference>
<protein>
    <submittedName>
        <fullName evidence="3">Glycosyltransferase family 4 protein</fullName>
    </submittedName>
</protein>
<dbReference type="RefSeq" id="WP_200269210.1">
    <property type="nucleotide sequence ID" value="NZ_JAENHN010000034.1"/>
</dbReference>
<dbReference type="Pfam" id="PF13439">
    <property type="entry name" value="Glyco_transf_4"/>
    <property type="match status" value="1"/>
</dbReference>
<organism evidence="3 4">
    <name type="scientific">Clostridium yunnanense</name>
    <dbReference type="NCBI Taxonomy" id="2800325"/>
    <lineage>
        <taxon>Bacteria</taxon>
        <taxon>Bacillati</taxon>
        <taxon>Bacillota</taxon>
        <taxon>Clostridia</taxon>
        <taxon>Eubacteriales</taxon>
        <taxon>Clostridiaceae</taxon>
        <taxon>Clostridium</taxon>
    </lineage>
</organism>
<accession>A0ABS1EPD3</accession>
<proteinExistence type="predicted"/>
<dbReference type="EMBL" id="JAENHN010000034">
    <property type="protein sequence ID" value="MBK1811217.1"/>
    <property type="molecule type" value="Genomic_DNA"/>
</dbReference>
<dbReference type="Gene3D" id="3.40.50.2000">
    <property type="entry name" value="Glycogen Phosphorylase B"/>
    <property type="match status" value="2"/>
</dbReference>
<feature type="domain" description="Glycosyl transferase family 1" evidence="1">
    <location>
        <begin position="182"/>
        <end position="348"/>
    </location>
</feature>
<dbReference type="CDD" id="cd03801">
    <property type="entry name" value="GT4_PimA-like"/>
    <property type="match status" value="1"/>
</dbReference>
<sequence length="378" mass="43612">MSICKVALFCDFFSSLGGTEYYNYVLVQSLIRIGIDVKVFIGERPRIDYWIKKLDEHNIEYYYPDEFTEDLRARTIEKKFVIEVRRILKSWNPDIIHTNPPGKMIVSWLELCGEKSIPIVATEWTMPSKNTAHWYPEELHKFINKIDVMIATCNRLVDGIKNYHGYSGRIEVVPHLILKQDDVKEEFSNDTLYSVGCVSRLSPEKGLDYLLGAWEKVVKLYPNATLHIYGHGEEEGHLKGMVEALGLKENVSFEGIYEPIIGIEKIAYKHQIYVQPSLFESIPTSVIELMGRGRIIVASDVGGISELISNDGKNGVLVPRASTDSIFESIIKLFQDEELRLEIKEKASRLFYERYNIEFTIEKIVSIYRSLMRRKDLL</sequence>
<evidence type="ECO:0000313" key="4">
    <source>
        <dbReference type="Proteomes" id="UP000596739"/>
    </source>
</evidence>
<evidence type="ECO:0000259" key="1">
    <source>
        <dbReference type="Pfam" id="PF00534"/>
    </source>
</evidence>
<dbReference type="InterPro" id="IPR028098">
    <property type="entry name" value="Glyco_trans_4-like_N"/>
</dbReference>
<name>A0ABS1EPD3_9CLOT</name>